<keyword evidence="9" id="KW-1208">Phospholipid metabolism</keyword>
<evidence type="ECO:0000256" key="8">
    <source>
        <dbReference type="ARBA" id="ARBA00023209"/>
    </source>
</evidence>
<dbReference type="Pfam" id="PF02660">
    <property type="entry name" value="G3P_acyltransf"/>
    <property type="match status" value="1"/>
</dbReference>
<evidence type="ECO:0000256" key="6">
    <source>
        <dbReference type="ARBA" id="ARBA00023098"/>
    </source>
</evidence>
<dbReference type="GO" id="GO:0005886">
    <property type="term" value="C:plasma membrane"/>
    <property type="evidence" value="ECO:0007669"/>
    <property type="project" value="InterPro"/>
</dbReference>
<keyword evidence="6" id="KW-0443">Lipid metabolism</keyword>
<evidence type="ECO:0000256" key="9">
    <source>
        <dbReference type="ARBA" id="ARBA00023264"/>
    </source>
</evidence>
<keyword evidence="2" id="KW-0444">Lipid biosynthesis</keyword>
<organism evidence="11">
    <name type="scientific">marine metagenome</name>
    <dbReference type="NCBI Taxonomy" id="408172"/>
    <lineage>
        <taxon>unclassified sequences</taxon>
        <taxon>metagenomes</taxon>
        <taxon>ecological metagenomes</taxon>
    </lineage>
</organism>
<protein>
    <submittedName>
        <fullName evidence="11">Uncharacterized protein</fullName>
    </submittedName>
</protein>
<dbReference type="SMART" id="SM01207">
    <property type="entry name" value="G3P_acyltransf"/>
    <property type="match status" value="1"/>
</dbReference>
<evidence type="ECO:0000256" key="7">
    <source>
        <dbReference type="ARBA" id="ARBA00023136"/>
    </source>
</evidence>
<dbReference type="HAMAP" id="MF_01043">
    <property type="entry name" value="PlsY"/>
    <property type="match status" value="1"/>
</dbReference>
<dbReference type="GO" id="GO:0008654">
    <property type="term" value="P:phospholipid biosynthetic process"/>
    <property type="evidence" value="ECO:0007669"/>
    <property type="project" value="UniProtKB-KW"/>
</dbReference>
<evidence type="ECO:0000256" key="2">
    <source>
        <dbReference type="ARBA" id="ARBA00022516"/>
    </source>
</evidence>
<evidence type="ECO:0000256" key="5">
    <source>
        <dbReference type="ARBA" id="ARBA00022989"/>
    </source>
</evidence>
<evidence type="ECO:0000256" key="10">
    <source>
        <dbReference type="SAM" id="Phobius"/>
    </source>
</evidence>
<keyword evidence="7 10" id="KW-0472">Membrane</keyword>
<dbReference type="PANTHER" id="PTHR30309:SF0">
    <property type="entry name" value="GLYCEROL-3-PHOSPHATE ACYLTRANSFERASE-RELATED"/>
    <property type="match status" value="1"/>
</dbReference>
<evidence type="ECO:0000256" key="3">
    <source>
        <dbReference type="ARBA" id="ARBA00022679"/>
    </source>
</evidence>
<evidence type="ECO:0000256" key="4">
    <source>
        <dbReference type="ARBA" id="ARBA00022692"/>
    </source>
</evidence>
<evidence type="ECO:0000313" key="11">
    <source>
        <dbReference type="EMBL" id="SVA77708.1"/>
    </source>
</evidence>
<sequence length="222" mass="23793">MMSTGVTLDTFLLAAVIAYALGAIPVAYTIGRINGINVFQVGSRQAGATNIWREVSRKQGVIVTAIDAIKGASAILMARYMGLEGTELLIPTVAAIAGHWNSPITKFRGGDGVVTLMGASLGIAPIIVFLGLSIGTITAVTTHKKLNHPSLWGGIVGFITFITLSFQPDSNIDPVIVYGLTGLGLAIMLHSIYFHKRHKDYFTARERQPEDLDATITQDRLN</sequence>
<reference evidence="11" key="1">
    <citation type="submission" date="2018-05" db="EMBL/GenBank/DDBJ databases">
        <authorList>
            <person name="Lanie J.A."/>
            <person name="Ng W.-L."/>
            <person name="Kazmierczak K.M."/>
            <person name="Andrzejewski T.M."/>
            <person name="Davidsen T.M."/>
            <person name="Wayne K.J."/>
            <person name="Tettelin H."/>
            <person name="Glass J.I."/>
            <person name="Rusch D."/>
            <person name="Podicherti R."/>
            <person name="Tsui H.-C.T."/>
            <person name="Winkler M.E."/>
        </authorList>
    </citation>
    <scope>NUCLEOTIDE SEQUENCE</scope>
</reference>
<dbReference type="AlphaFoldDB" id="A0A381YKW1"/>
<dbReference type="PANTHER" id="PTHR30309">
    <property type="entry name" value="INNER MEMBRANE PROTEIN YGIH"/>
    <property type="match status" value="1"/>
</dbReference>
<feature type="transmembrane region" description="Helical" evidence="10">
    <location>
        <begin position="176"/>
        <end position="195"/>
    </location>
</feature>
<feature type="transmembrane region" description="Helical" evidence="10">
    <location>
        <begin position="112"/>
        <end position="134"/>
    </location>
</feature>
<feature type="transmembrane region" description="Helical" evidence="10">
    <location>
        <begin position="146"/>
        <end position="164"/>
    </location>
</feature>
<name>A0A381YKW1_9ZZZZ</name>
<keyword evidence="1" id="KW-1003">Cell membrane</keyword>
<proteinExistence type="inferred from homology"/>
<keyword evidence="8" id="KW-0594">Phospholipid biosynthesis</keyword>
<feature type="transmembrane region" description="Helical" evidence="10">
    <location>
        <begin position="80"/>
        <end position="100"/>
    </location>
</feature>
<keyword evidence="5 10" id="KW-1133">Transmembrane helix</keyword>
<dbReference type="InterPro" id="IPR003811">
    <property type="entry name" value="G3P_acylTferase_PlsY"/>
</dbReference>
<accession>A0A381YKW1</accession>
<dbReference type="EMBL" id="UINC01018489">
    <property type="protein sequence ID" value="SVA77708.1"/>
    <property type="molecule type" value="Genomic_DNA"/>
</dbReference>
<keyword evidence="4 10" id="KW-0812">Transmembrane</keyword>
<gene>
    <name evidence="11" type="ORF">METZ01_LOCUS130562</name>
</gene>
<evidence type="ECO:0000256" key="1">
    <source>
        <dbReference type="ARBA" id="ARBA00022475"/>
    </source>
</evidence>
<dbReference type="GO" id="GO:0043772">
    <property type="term" value="F:acyl-phosphate glycerol-3-phosphate acyltransferase activity"/>
    <property type="evidence" value="ECO:0007669"/>
    <property type="project" value="InterPro"/>
</dbReference>
<keyword evidence="3" id="KW-0808">Transferase</keyword>
<feature type="transmembrane region" description="Helical" evidence="10">
    <location>
        <begin position="12"/>
        <end position="30"/>
    </location>
</feature>